<dbReference type="AlphaFoldDB" id="A0A0D0C2U9"/>
<dbReference type="EMBL" id="KN834796">
    <property type="protein sequence ID" value="KIK56649.1"/>
    <property type="molecule type" value="Genomic_DNA"/>
</dbReference>
<protein>
    <submittedName>
        <fullName evidence="2">Uncharacterized protein</fullName>
    </submittedName>
</protein>
<keyword evidence="1" id="KW-0175">Coiled coil</keyword>
<gene>
    <name evidence="2" type="ORF">GYMLUDRAFT_247681</name>
</gene>
<feature type="coiled-coil region" evidence="1">
    <location>
        <begin position="58"/>
        <end position="89"/>
    </location>
</feature>
<accession>A0A0D0C2U9</accession>
<evidence type="ECO:0000313" key="3">
    <source>
        <dbReference type="Proteomes" id="UP000053593"/>
    </source>
</evidence>
<evidence type="ECO:0000256" key="1">
    <source>
        <dbReference type="SAM" id="Coils"/>
    </source>
</evidence>
<evidence type="ECO:0000313" key="2">
    <source>
        <dbReference type="EMBL" id="KIK56649.1"/>
    </source>
</evidence>
<keyword evidence="3" id="KW-1185">Reference proteome</keyword>
<organism evidence="2 3">
    <name type="scientific">Collybiopsis luxurians FD-317 M1</name>
    <dbReference type="NCBI Taxonomy" id="944289"/>
    <lineage>
        <taxon>Eukaryota</taxon>
        <taxon>Fungi</taxon>
        <taxon>Dikarya</taxon>
        <taxon>Basidiomycota</taxon>
        <taxon>Agaricomycotina</taxon>
        <taxon>Agaricomycetes</taxon>
        <taxon>Agaricomycetidae</taxon>
        <taxon>Agaricales</taxon>
        <taxon>Marasmiineae</taxon>
        <taxon>Omphalotaceae</taxon>
        <taxon>Collybiopsis</taxon>
        <taxon>Collybiopsis luxurians</taxon>
    </lineage>
</organism>
<dbReference type="Proteomes" id="UP000053593">
    <property type="component" value="Unassembled WGS sequence"/>
</dbReference>
<reference evidence="2 3" key="1">
    <citation type="submission" date="2014-04" db="EMBL/GenBank/DDBJ databases">
        <title>Evolutionary Origins and Diversification of the Mycorrhizal Mutualists.</title>
        <authorList>
            <consortium name="DOE Joint Genome Institute"/>
            <consortium name="Mycorrhizal Genomics Consortium"/>
            <person name="Kohler A."/>
            <person name="Kuo A."/>
            <person name="Nagy L.G."/>
            <person name="Floudas D."/>
            <person name="Copeland A."/>
            <person name="Barry K.W."/>
            <person name="Cichocki N."/>
            <person name="Veneault-Fourrey C."/>
            <person name="LaButti K."/>
            <person name="Lindquist E.A."/>
            <person name="Lipzen A."/>
            <person name="Lundell T."/>
            <person name="Morin E."/>
            <person name="Murat C."/>
            <person name="Riley R."/>
            <person name="Ohm R."/>
            <person name="Sun H."/>
            <person name="Tunlid A."/>
            <person name="Henrissat B."/>
            <person name="Grigoriev I.V."/>
            <person name="Hibbett D.S."/>
            <person name="Martin F."/>
        </authorList>
    </citation>
    <scope>NUCLEOTIDE SEQUENCE [LARGE SCALE GENOMIC DNA]</scope>
    <source>
        <strain evidence="2 3">FD-317 M1</strain>
    </source>
</reference>
<dbReference type="HOGENOM" id="CLU_990636_0_0_1"/>
<name>A0A0D0C2U9_9AGAR</name>
<proteinExistence type="predicted"/>
<sequence length="298" mass="33459">MLDQFGSSFYMVISLSFVPFTSPSSAETLECLPPEPHGVPLDVQIEVIGYVAFLRPDMDELELNEARAREEAQDRIAEAEKILVRVKDCSGVVERWLSLNQVDAEHLSKFTQGEYTDVKFSGVECIIQSRKSVFGDQYLVIIESDGCILRSWRPWYLIPYPILARWWDSGACFRVLGYRGGGIDDVTQTEIDDAEEILVGVERGEYAREFWADPADVSLEEIDDFKQLDADDTLDIKYAVTRVIDERAHARGLGTEYLALVGHRGSHYASIKLATSIPYPVWNPQGIPQAEGTTQNAG</sequence>